<accession>A0A841PTV8</accession>
<organism evidence="1 2">
    <name type="scientific">Salirhabdus euzebyi</name>
    <dbReference type="NCBI Taxonomy" id="394506"/>
    <lineage>
        <taxon>Bacteria</taxon>
        <taxon>Bacillati</taxon>
        <taxon>Bacillota</taxon>
        <taxon>Bacilli</taxon>
        <taxon>Bacillales</taxon>
        <taxon>Bacillaceae</taxon>
        <taxon>Salirhabdus</taxon>
    </lineage>
</organism>
<evidence type="ECO:0000313" key="2">
    <source>
        <dbReference type="Proteomes" id="UP000581688"/>
    </source>
</evidence>
<dbReference type="InterPro" id="IPR002763">
    <property type="entry name" value="DUF72"/>
</dbReference>
<dbReference type="RefSeq" id="WP_174495055.1">
    <property type="nucleotide sequence ID" value="NZ_CADDWK010000002.1"/>
</dbReference>
<keyword evidence="2" id="KW-1185">Reference proteome</keyword>
<dbReference type="EMBL" id="JACHGH010000002">
    <property type="protein sequence ID" value="MBB6452269.1"/>
    <property type="molecule type" value="Genomic_DNA"/>
</dbReference>
<dbReference type="PANTHER" id="PTHR30348:SF13">
    <property type="entry name" value="UPF0759 PROTEIN YUNF"/>
    <property type="match status" value="1"/>
</dbReference>
<dbReference type="InterPro" id="IPR036520">
    <property type="entry name" value="UPF0759_sf"/>
</dbReference>
<dbReference type="Gene3D" id="3.20.20.410">
    <property type="entry name" value="Protein of unknown function UPF0759"/>
    <property type="match status" value="1"/>
</dbReference>
<gene>
    <name evidence="1" type="ORF">HNQ94_000714</name>
</gene>
<comment type="caution">
    <text evidence="1">The sequence shown here is derived from an EMBL/GenBank/DDBJ whole genome shotgun (WGS) entry which is preliminary data.</text>
</comment>
<dbReference type="Pfam" id="PF01904">
    <property type="entry name" value="DUF72"/>
    <property type="match status" value="1"/>
</dbReference>
<reference evidence="1 2" key="1">
    <citation type="submission" date="2020-08" db="EMBL/GenBank/DDBJ databases">
        <title>Genomic Encyclopedia of Type Strains, Phase IV (KMG-IV): sequencing the most valuable type-strain genomes for metagenomic binning, comparative biology and taxonomic classification.</title>
        <authorList>
            <person name="Goeker M."/>
        </authorList>
    </citation>
    <scope>NUCLEOTIDE SEQUENCE [LARGE SCALE GENOMIC DNA]</scope>
    <source>
        <strain evidence="1 2">DSM 19612</strain>
    </source>
</reference>
<evidence type="ECO:0000313" key="1">
    <source>
        <dbReference type="EMBL" id="MBB6452269.1"/>
    </source>
</evidence>
<name>A0A841PTV8_9BACI</name>
<dbReference type="SUPFAM" id="SSF117396">
    <property type="entry name" value="TM1631-like"/>
    <property type="match status" value="1"/>
</dbReference>
<dbReference type="Proteomes" id="UP000581688">
    <property type="component" value="Unassembled WGS sequence"/>
</dbReference>
<protein>
    <submittedName>
        <fullName evidence="1">Uncharacterized protein YecE (DUF72 family)</fullName>
    </submittedName>
</protein>
<dbReference type="PANTHER" id="PTHR30348">
    <property type="entry name" value="UNCHARACTERIZED PROTEIN YECE"/>
    <property type="match status" value="1"/>
</dbReference>
<dbReference type="AlphaFoldDB" id="A0A841PTV8"/>
<sequence length="285" mass="33448">MTIQIGLTGWGDHPSLYTDPVSSSEKLTAYASHFPVVEVDSAFYAIQPEKNYRKWMKQTPDSFSFVIKAFQGLTGHDRKDLRDDQMKSLLDAYIQSISPVMEAKKLNAILFQFPPWFKVDKENIHRLRVIRDYLSSYPLALEFRNRSWFQPKYKEKTIAFMKEEKWIHSICDEPQAGEGSVPTILEPTHEKTLIRFHGRNVHGWNKNGRDNWREVRFLYRYNQKELLEWVKWIQTLQQNTKDITILFNNNSGGDAADNAKQLINLLGIEYVDLNPRQMDLFEGEI</sequence>
<proteinExistence type="predicted"/>